<evidence type="ECO:0000256" key="2">
    <source>
        <dbReference type="ARBA" id="ARBA00022448"/>
    </source>
</evidence>
<dbReference type="Gene3D" id="1.20.1250.20">
    <property type="entry name" value="MFS general substrate transporter like domains"/>
    <property type="match status" value="1"/>
</dbReference>
<dbReference type="CDD" id="cd06173">
    <property type="entry name" value="MFS_MefA_like"/>
    <property type="match status" value="1"/>
</dbReference>
<evidence type="ECO:0000256" key="4">
    <source>
        <dbReference type="ARBA" id="ARBA00022692"/>
    </source>
</evidence>
<sequence>APQRDRGCGCRDRSDEPDRIPRARTRDEYTLPFTDDIEKIYVAELTTDEHHNLTNLHPHQPDLPEPRKAKVKGRPTNSNDDEAAAEKTETSRPANTSDGGRGSSGEKITSLPKLIRADHNVGTRIGSEFLNSIGIAISTSALEMWMMKEGGPGLAGAVAALVNVPYFLGAPLFGYMTDHYAPKVLMRNSAFVGAVAAATSTVTLGSGTSYAVPIIIGTTFVGAGASALYQNSSSKVLTTMVGDAQEGLTRFSALTQSATRLVGGGLGGVLATTPWSAPLINLVTSAVNLSSMSGIPDLPVAEQAEGLRQRLRDAMLVGPRAIRDHSMIRSVNNGFILSNLVLGVQGIQFTALLVNSDISASQTGLLLAAVPTGAALGALVPTSWTKKARIKSLLTLRLAGLAGAAIAVAGTTDPWIGSAAFAAGWAGLNAAGNPATTYARRRTPEEVRGQVNAFRTMTTRAAFAVGGLTGGGAIALWGQDSAATGLAAGFGAVAAWSVLQRLFGHDKARTVLDCINQTSEAAKALGLLHGTALKRGHNNPEHLSNAIATQLIELPFGDDPKAAVSAYLDKIADTKNPTDTTIFLYDYGKKKGMHSTLATNIGNNAVLIFDTNIT</sequence>
<keyword evidence="5 8" id="KW-1133">Transmembrane helix</keyword>
<feature type="region of interest" description="Disordered" evidence="7">
    <location>
        <begin position="51"/>
        <end position="111"/>
    </location>
</feature>
<feature type="transmembrane region" description="Helical" evidence="8">
    <location>
        <begin position="153"/>
        <end position="173"/>
    </location>
</feature>
<comment type="subcellular location">
    <subcellularLocation>
        <location evidence="1">Cell inner membrane</location>
        <topology evidence="1">Multi-pass membrane protein</topology>
    </subcellularLocation>
</comment>
<protein>
    <submittedName>
        <fullName evidence="9">MFS transporter</fullName>
    </submittedName>
</protein>
<comment type="caution">
    <text evidence="9">The sequence shown here is derived from an EMBL/GenBank/DDBJ whole genome shotgun (WGS) entry which is preliminary data.</text>
</comment>
<evidence type="ECO:0000256" key="8">
    <source>
        <dbReference type="SAM" id="Phobius"/>
    </source>
</evidence>
<dbReference type="PANTHER" id="PTHR23513">
    <property type="entry name" value="INTEGRAL MEMBRANE EFFLUX PROTEIN-RELATED"/>
    <property type="match status" value="1"/>
</dbReference>
<keyword evidence="6 8" id="KW-0472">Membrane</keyword>
<dbReference type="PANTHER" id="PTHR23513:SF9">
    <property type="entry name" value="ENTEROBACTIN EXPORTER ENTS"/>
    <property type="match status" value="1"/>
</dbReference>
<dbReference type="AlphaFoldDB" id="A0A6P1DIU5"/>
<feature type="transmembrane region" description="Helical" evidence="8">
    <location>
        <begin position="335"/>
        <end position="354"/>
    </location>
</feature>
<feature type="compositionally biased region" description="Basic and acidic residues" evidence="7">
    <location>
        <begin position="59"/>
        <end position="68"/>
    </location>
</feature>
<proteinExistence type="predicted"/>
<feature type="transmembrane region" description="Helical" evidence="8">
    <location>
        <begin position="360"/>
        <end position="380"/>
    </location>
</feature>
<feature type="compositionally biased region" description="Basic and acidic residues" evidence="7">
    <location>
        <begin position="1"/>
        <end position="29"/>
    </location>
</feature>
<dbReference type="RefSeq" id="WP_163830423.1">
    <property type="nucleotide sequence ID" value="NZ_JAAGUZ010000160.1"/>
</dbReference>
<evidence type="ECO:0000256" key="5">
    <source>
        <dbReference type="ARBA" id="ARBA00022989"/>
    </source>
</evidence>
<evidence type="ECO:0000313" key="9">
    <source>
        <dbReference type="EMBL" id="NEW48322.1"/>
    </source>
</evidence>
<keyword evidence="4 8" id="KW-0812">Transmembrane</keyword>
<feature type="transmembrane region" description="Helical" evidence="8">
    <location>
        <begin position="482"/>
        <end position="499"/>
    </location>
</feature>
<dbReference type="InterPro" id="IPR036259">
    <property type="entry name" value="MFS_trans_sf"/>
</dbReference>
<dbReference type="Proteomes" id="UP000468928">
    <property type="component" value="Unassembled WGS sequence"/>
</dbReference>
<evidence type="ECO:0000256" key="7">
    <source>
        <dbReference type="SAM" id="MobiDB-lite"/>
    </source>
</evidence>
<keyword evidence="2" id="KW-0813">Transport</keyword>
<accession>A0A6P1DIU5</accession>
<evidence type="ECO:0000256" key="3">
    <source>
        <dbReference type="ARBA" id="ARBA00022475"/>
    </source>
</evidence>
<feature type="transmembrane region" description="Helical" evidence="8">
    <location>
        <begin position="457"/>
        <end position="476"/>
    </location>
</feature>
<evidence type="ECO:0000256" key="6">
    <source>
        <dbReference type="ARBA" id="ARBA00023136"/>
    </source>
</evidence>
<keyword evidence="3" id="KW-1003">Cell membrane</keyword>
<organism evidence="9 10">
    <name type="scientific">Nocardia cyriacigeorgica</name>
    <dbReference type="NCBI Taxonomy" id="135487"/>
    <lineage>
        <taxon>Bacteria</taxon>
        <taxon>Bacillati</taxon>
        <taxon>Actinomycetota</taxon>
        <taxon>Actinomycetes</taxon>
        <taxon>Mycobacteriales</taxon>
        <taxon>Nocardiaceae</taxon>
        <taxon>Nocardia</taxon>
    </lineage>
</organism>
<feature type="region of interest" description="Disordered" evidence="7">
    <location>
        <begin position="1"/>
        <end position="31"/>
    </location>
</feature>
<name>A0A6P1DIU5_9NOCA</name>
<dbReference type="SUPFAM" id="SSF103473">
    <property type="entry name" value="MFS general substrate transporter"/>
    <property type="match status" value="1"/>
</dbReference>
<gene>
    <name evidence="9" type="ORF">GV789_28480</name>
</gene>
<feature type="transmembrane region" description="Helical" evidence="8">
    <location>
        <begin position="415"/>
        <end position="436"/>
    </location>
</feature>
<feature type="non-terminal residue" evidence="9">
    <location>
        <position position="614"/>
    </location>
</feature>
<dbReference type="EMBL" id="JAAGUZ010000160">
    <property type="protein sequence ID" value="NEW48322.1"/>
    <property type="molecule type" value="Genomic_DNA"/>
</dbReference>
<dbReference type="GO" id="GO:0005886">
    <property type="term" value="C:plasma membrane"/>
    <property type="evidence" value="ECO:0007669"/>
    <property type="project" value="UniProtKB-SubCell"/>
</dbReference>
<evidence type="ECO:0000256" key="1">
    <source>
        <dbReference type="ARBA" id="ARBA00004429"/>
    </source>
</evidence>
<feature type="non-terminal residue" evidence="9">
    <location>
        <position position="1"/>
    </location>
</feature>
<reference evidence="9 10" key="1">
    <citation type="submission" date="2020-01" db="EMBL/GenBank/DDBJ databases">
        <title>Genetics and antimicrobial susceptibilities of Nocardia species isolated from the soil; a comparison with species isolated from humans.</title>
        <authorList>
            <person name="Carrasco G."/>
            <person name="Monzon S."/>
            <person name="Sansegundo M."/>
            <person name="Garcia E."/>
            <person name="Garrido N."/>
            <person name="Medina M.J."/>
            <person name="Villalon P."/>
            <person name="Ramirez-Arocha A.C."/>
            <person name="Jimenez P."/>
            <person name="Cuesta I."/>
            <person name="Valdezate S."/>
        </authorList>
    </citation>
    <scope>NUCLEOTIDE SEQUENCE [LARGE SCALE GENOMIC DNA]</scope>
    <source>
        <strain evidence="9 10">CNM20110639</strain>
    </source>
</reference>
<feature type="transmembrane region" description="Helical" evidence="8">
    <location>
        <begin position="392"/>
        <end position="409"/>
    </location>
</feature>
<evidence type="ECO:0000313" key="10">
    <source>
        <dbReference type="Proteomes" id="UP000468928"/>
    </source>
</evidence>
<feature type="transmembrane region" description="Helical" evidence="8">
    <location>
        <begin position="210"/>
        <end position="229"/>
    </location>
</feature>